<dbReference type="EC" id="1.1.1.81" evidence="8"/>
<keyword evidence="2 4" id="KW-0560">Oxidoreductase</keyword>
<comment type="caution">
    <text evidence="7">The sequence shown here is derived from an EMBL/GenBank/DDBJ whole genome shotgun (WGS) entry which is preliminary data.</text>
</comment>
<feature type="domain" description="D-isomer specific 2-hydroxyacid dehydrogenase catalytic" evidence="5">
    <location>
        <begin position="25"/>
        <end position="309"/>
    </location>
</feature>
<dbReference type="Proteomes" id="UP000093694">
    <property type="component" value="Unassembled WGS sequence"/>
</dbReference>
<accession>A0A166T1N4</accession>
<reference evidence="7 9" key="1">
    <citation type="journal article" date="2015" name="Biotechnol. Bioeng.">
        <title>Genome sequence and phenotypic characterization of Caulobacter segnis.</title>
        <authorList>
            <person name="Patel S."/>
            <person name="Fletcher B."/>
            <person name="Scott D.C."/>
            <person name="Ely B."/>
        </authorList>
    </citation>
    <scope>NUCLEOTIDE SEQUENCE [LARGE SCALE GENOMIC DNA]</scope>
    <source>
        <strain evidence="7 9">PS02</strain>
    </source>
</reference>
<keyword evidence="10" id="KW-1185">Reference proteome</keyword>
<dbReference type="SUPFAM" id="SSF51735">
    <property type="entry name" value="NAD(P)-binding Rossmann-fold domains"/>
    <property type="match status" value="1"/>
</dbReference>
<dbReference type="InterPro" id="IPR006139">
    <property type="entry name" value="D-isomer_2_OHA_DH_cat_dom"/>
</dbReference>
<evidence type="ECO:0000313" key="8">
    <source>
        <dbReference type="EMBL" id="OBR90816.1"/>
    </source>
</evidence>
<dbReference type="InterPro" id="IPR029753">
    <property type="entry name" value="D-isomer_DH_CS"/>
</dbReference>
<dbReference type="RefSeq" id="WP_013240780.1">
    <property type="nucleotide sequence ID" value="NZ_LITQ01000015.1"/>
</dbReference>
<dbReference type="SUPFAM" id="SSF52283">
    <property type="entry name" value="Formate/glycerate dehydrogenase catalytic domain-like"/>
    <property type="match status" value="1"/>
</dbReference>
<evidence type="ECO:0000256" key="4">
    <source>
        <dbReference type="RuleBase" id="RU003719"/>
    </source>
</evidence>
<evidence type="ECO:0000313" key="7">
    <source>
        <dbReference type="EMBL" id="OAA93073.1"/>
    </source>
</evidence>
<sequence length="315" mass="35972">MGIKLLCTRDFGKKSISGIQRLGYDIEVVEDDNLYYKDEFKEAEVLLCYDPFKTLDIGKMNKLKWIQLFSVGIDQAPKDDIRKKNIILTNNKGGYSIPMGEWIVLKILEMLKHSQKFYEKQKNKIWKMDMGILELWGKTVGFIGTGSIAKEAASRLKPFGVKILGLNTKGSDVEYFDKCFSLENVENMLKLSDIVVVSIPYTKKTNHLVNENLFKSMKNGVYIVNIARGSILDEKSLLENIKNGKIAGAALDVVENEPLDESSPFWKFENVTITPHNSWVSDQVDIRRFNMIYDNLKRYASGDKLVNIVDINKGY</sequence>
<dbReference type="PATRIC" id="fig|1705578.3.peg.776"/>
<dbReference type="GO" id="GO:0016618">
    <property type="term" value="F:hydroxypyruvate reductase [NAD(P)H] activity"/>
    <property type="evidence" value="ECO:0007669"/>
    <property type="project" value="UniProtKB-EC"/>
</dbReference>
<reference evidence="8 10" key="2">
    <citation type="journal article" date="2016" name="Front. Microbiol.">
        <title>Industrial Acetogenic Biocatalysts: A Comparative Metabolic and Genomic Analysis.</title>
        <authorList>
            <person name="Bengelsdorf F."/>
            <person name="Poehlein A."/>
            <person name="Sonja S."/>
            <person name="Erz C."/>
            <person name="Hummel T."/>
            <person name="Hoffmeister S."/>
            <person name="Daniel R."/>
            <person name="Durre P."/>
        </authorList>
    </citation>
    <scope>NUCLEOTIDE SEQUENCE [LARGE SCALE GENOMIC DNA]</scope>
    <source>
        <strain evidence="8 10">PTA-10522</strain>
    </source>
</reference>
<dbReference type="CDD" id="cd12155">
    <property type="entry name" value="PGDH_1"/>
    <property type="match status" value="1"/>
</dbReference>
<proteinExistence type="inferred from homology"/>
<dbReference type="GO" id="GO:0102155">
    <property type="term" value="F:S-sulfolactate dehydrogenase activity"/>
    <property type="evidence" value="ECO:0007669"/>
    <property type="project" value="UniProtKB-EC"/>
</dbReference>
<evidence type="ECO:0000256" key="1">
    <source>
        <dbReference type="ARBA" id="ARBA00005854"/>
    </source>
</evidence>
<organism evidence="7 9">
    <name type="scientific">Clostridium coskatii</name>
    <dbReference type="NCBI Taxonomy" id="1705578"/>
    <lineage>
        <taxon>Bacteria</taxon>
        <taxon>Bacillati</taxon>
        <taxon>Bacillota</taxon>
        <taxon>Clostridia</taxon>
        <taxon>Eubacteriales</taxon>
        <taxon>Clostridiaceae</taxon>
        <taxon>Clostridium</taxon>
    </lineage>
</organism>
<evidence type="ECO:0000259" key="5">
    <source>
        <dbReference type="Pfam" id="PF00389"/>
    </source>
</evidence>
<dbReference type="EMBL" id="LITQ01000015">
    <property type="protein sequence ID" value="OAA93073.1"/>
    <property type="molecule type" value="Genomic_DNA"/>
</dbReference>
<evidence type="ECO:0000313" key="9">
    <source>
        <dbReference type="Proteomes" id="UP000077384"/>
    </source>
</evidence>
<keyword evidence="3" id="KW-0520">NAD</keyword>
<dbReference type="Gene3D" id="3.40.50.720">
    <property type="entry name" value="NAD(P)-binding Rossmann-like Domain"/>
    <property type="match status" value="2"/>
</dbReference>
<dbReference type="PANTHER" id="PTHR43333">
    <property type="entry name" value="2-HACID_DH_C DOMAIN-CONTAINING PROTEIN"/>
    <property type="match status" value="1"/>
</dbReference>
<dbReference type="Pfam" id="PF02826">
    <property type="entry name" value="2-Hacid_dh_C"/>
    <property type="match status" value="1"/>
</dbReference>
<evidence type="ECO:0000256" key="3">
    <source>
        <dbReference type="ARBA" id="ARBA00023027"/>
    </source>
</evidence>
<protein>
    <submittedName>
        <fullName evidence="7">(S)-sulfolactate dehydrogenase</fullName>
        <ecNumber evidence="7">1.1.1.310</ecNumber>
    </submittedName>
    <submittedName>
        <fullName evidence="8">Hydroxypyruvate reductase</fullName>
        <ecNumber evidence="8">1.1.1.81</ecNumber>
    </submittedName>
</protein>
<dbReference type="PROSITE" id="PS00671">
    <property type="entry name" value="D_2_HYDROXYACID_DH_3"/>
    <property type="match status" value="1"/>
</dbReference>
<dbReference type="InterPro" id="IPR006140">
    <property type="entry name" value="D-isomer_DH_NAD-bd"/>
</dbReference>
<dbReference type="AlphaFoldDB" id="A0A166T1N4"/>
<dbReference type="PANTHER" id="PTHR43333:SF1">
    <property type="entry name" value="D-ISOMER SPECIFIC 2-HYDROXYACID DEHYDROGENASE NAD-BINDING DOMAIN-CONTAINING PROTEIN"/>
    <property type="match status" value="1"/>
</dbReference>
<gene>
    <name evidence="7" type="primary">slcC</name>
    <name evidence="8" type="ORF">CLCOS_37910</name>
    <name evidence="7" type="ORF">WX73_00391</name>
</gene>
<comment type="similarity">
    <text evidence="1 4">Belongs to the D-isomer specific 2-hydroxyacid dehydrogenase family.</text>
</comment>
<dbReference type="InterPro" id="IPR036291">
    <property type="entry name" value="NAD(P)-bd_dom_sf"/>
</dbReference>
<evidence type="ECO:0000313" key="10">
    <source>
        <dbReference type="Proteomes" id="UP000093694"/>
    </source>
</evidence>
<evidence type="ECO:0000259" key="6">
    <source>
        <dbReference type="Pfam" id="PF02826"/>
    </source>
</evidence>
<dbReference type="EMBL" id="LROR01000088">
    <property type="protein sequence ID" value="OBR90816.1"/>
    <property type="molecule type" value="Genomic_DNA"/>
</dbReference>
<feature type="domain" description="D-isomer specific 2-hydroxyacid dehydrogenase NAD-binding" evidence="6">
    <location>
        <begin position="107"/>
        <end position="277"/>
    </location>
</feature>
<dbReference type="EC" id="1.1.1.310" evidence="7"/>
<evidence type="ECO:0000256" key="2">
    <source>
        <dbReference type="ARBA" id="ARBA00023002"/>
    </source>
</evidence>
<dbReference type="Pfam" id="PF00389">
    <property type="entry name" value="2-Hacid_dh"/>
    <property type="match status" value="1"/>
</dbReference>
<dbReference type="Proteomes" id="UP000077384">
    <property type="component" value="Unassembled WGS sequence"/>
</dbReference>
<dbReference type="GO" id="GO:0051287">
    <property type="term" value="F:NAD binding"/>
    <property type="evidence" value="ECO:0007669"/>
    <property type="project" value="InterPro"/>
</dbReference>
<name>A0A166T1N4_9CLOT</name>